<evidence type="ECO:0000256" key="7">
    <source>
        <dbReference type="ARBA" id="ARBA00022989"/>
    </source>
</evidence>
<keyword evidence="7 11" id="KW-1133">Transmembrane helix</keyword>
<feature type="compositionally biased region" description="Polar residues" evidence="12">
    <location>
        <begin position="58"/>
        <end position="73"/>
    </location>
</feature>
<dbReference type="GO" id="GO:0004100">
    <property type="term" value="F:chitin synthase activity"/>
    <property type="evidence" value="ECO:0007669"/>
    <property type="project" value="UniProtKB-UniRule"/>
</dbReference>
<dbReference type="GO" id="GO:0005886">
    <property type="term" value="C:plasma membrane"/>
    <property type="evidence" value="ECO:0007669"/>
    <property type="project" value="UniProtKB-SubCell"/>
</dbReference>
<dbReference type="PANTHER" id="PTHR22914:SF9">
    <property type="entry name" value="CHITIN SYNTHASE 1"/>
    <property type="match status" value="1"/>
</dbReference>
<protein>
    <recommendedName>
        <fullName evidence="2 11">Chitin synthase</fullName>
        <ecNumber evidence="2 11">2.4.1.16</ecNumber>
    </recommendedName>
</protein>
<dbReference type="EMBL" id="KZ987733">
    <property type="protein sequence ID" value="RKP15425.1"/>
    <property type="molecule type" value="Genomic_DNA"/>
</dbReference>
<dbReference type="PANTHER" id="PTHR22914">
    <property type="entry name" value="CHITIN SYNTHASE"/>
    <property type="match status" value="1"/>
</dbReference>
<feature type="transmembrane region" description="Helical" evidence="11">
    <location>
        <begin position="669"/>
        <end position="693"/>
    </location>
</feature>
<keyword evidence="8 11" id="KW-0472">Membrane</keyword>
<reference evidence="15" key="1">
    <citation type="journal article" date="2018" name="Nat. Microbiol.">
        <title>Leveraging single-cell genomics to expand the fungal tree of life.</title>
        <authorList>
            <person name="Ahrendt S.R."/>
            <person name="Quandt C.A."/>
            <person name="Ciobanu D."/>
            <person name="Clum A."/>
            <person name="Salamov A."/>
            <person name="Andreopoulos B."/>
            <person name="Cheng J.F."/>
            <person name="Woyke T."/>
            <person name="Pelin A."/>
            <person name="Henrissat B."/>
            <person name="Reynolds N.K."/>
            <person name="Benny G.L."/>
            <person name="Smith M.E."/>
            <person name="James T.Y."/>
            <person name="Grigoriev I.V."/>
        </authorList>
    </citation>
    <scope>NUCLEOTIDE SEQUENCE [LARGE SCALE GENOMIC DNA]</scope>
</reference>
<organism evidence="14 15">
    <name type="scientific">Piptocephalis cylindrospora</name>
    <dbReference type="NCBI Taxonomy" id="1907219"/>
    <lineage>
        <taxon>Eukaryota</taxon>
        <taxon>Fungi</taxon>
        <taxon>Fungi incertae sedis</taxon>
        <taxon>Zoopagomycota</taxon>
        <taxon>Zoopagomycotina</taxon>
        <taxon>Zoopagomycetes</taxon>
        <taxon>Zoopagales</taxon>
        <taxon>Piptocephalidaceae</taxon>
        <taxon>Piptocephalis</taxon>
    </lineage>
</organism>
<dbReference type="GO" id="GO:0006031">
    <property type="term" value="P:chitin biosynthetic process"/>
    <property type="evidence" value="ECO:0007669"/>
    <property type="project" value="UniProtKB-UniRule"/>
</dbReference>
<evidence type="ECO:0000256" key="12">
    <source>
        <dbReference type="SAM" id="MobiDB-lite"/>
    </source>
</evidence>
<feature type="transmembrane region" description="Helical" evidence="11">
    <location>
        <begin position="540"/>
        <end position="563"/>
    </location>
</feature>
<comment type="function">
    <text evidence="10 11">Polymerizes chitin, a structural polymer of the cell wall and septum, by transferring the sugar moiety of UDP-GlcNAc to the non-reducing end of the growing chitin polymer.</text>
</comment>
<evidence type="ECO:0000256" key="5">
    <source>
        <dbReference type="ARBA" id="ARBA00022679"/>
    </source>
</evidence>
<comment type="similarity">
    <text evidence="11">Belongs to the chitin synthase family.</text>
</comment>
<gene>
    <name evidence="14" type="ORF">BJ684DRAFT_7037</name>
</gene>
<dbReference type="Pfam" id="PF01644">
    <property type="entry name" value="Chitin_synth_1"/>
    <property type="match status" value="1"/>
</dbReference>
<evidence type="ECO:0000313" key="15">
    <source>
        <dbReference type="Proteomes" id="UP000267251"/>
    </source>
</evidence>
<evidence type="ECO:0000256" key="6">
    <source>
        <dbReference type="ARBA" id="ARBA00022692"/>
    </source>
</evidence>
<dbReference type="OrthoDB" id="26569at2759"/>
<feature type="transmembrane region" description="Helical" evidence="11">
    <location>
        <begin position="509"/>
        <end position="528"/>
    </location>
</feature>
<feature type="transmembrane region" description="Helical" evidence="11">
    <location>
        <begin position="852"/>
        <end position="877"/>
    </location>
</feature>
<dbReference type="GO" id="GO:0071555">
    <property type="term" value="P:cell wall organization"/>
    <property type="evidence" value="ECO:0007669"/>
    <property type="project" value="UniProtKB-KW"/>
</dbReference>
<keyword evidence="15" id="KW-1185">Reference proteome</keyword>
<dbReference type="Proteomes" id="UP000267251">
    <property type="component" value="Unassembled WGS sequence"/>
</dbReference>
<keyword evidence="3 11" id="KW-1003">Cell membrane</keyword>
<feature type="region of interest" description="Disordered" evidence="12">
    <location>
        <begin position="1"/>
        <end position="93"/>
    </location>
</feature>
<evidence type="ECO:0000256" key="1">
    <source>
        <dbReference type="ARBA" id="ARBA00004651"/>
    </source>
</evidence>
<feature type="transmembrane region" description="Helical" evidence="11">
    <location>
        <begin position="809"/>
        <end position="832"/>
    </location>
</feature>
<feature type="compositionally biased region" description="Basic and acidic residues" evidence="12">
    <location>
        <begin position="15"/>
        <end position="24"/>
    </location>
</feature>
<evidence type="ECO:0000259" key="13">
    <source>
        <dbReference type="Pfam" id="PF08407"/>
    </source>
</evidence>
<evidence type="ECO:0000256" key="2">
    <source>
        <dbReference type="ARBA" id="ARBA00012543"/>
    </source>
</evidence>
<evidence type="ECO:0000256" key="3">
    <source>
        <dbReference type="ARBA" id="ARBA00022475"/>
    </source>
</evidence>
<accession>A0A4P9Y8R6</accession>
<keyword evidence="6 11" id="KW-0812">Transmembrane</keyword>
<evidence type="ECO:0000256" key="9">
    <source>
        <dbReference type="ARBA" id="ARBA00023316"/>
    </source>
</evidence>
<dbReference type="SUPFAM" id="SSF53448">
    <property type="entry name" value="Nucleotide-diphospho-sugar transferases"/>
    <property type="match status" value="1"/>
</dbReference>
<evidence type="ECO:0000313" key="14">
    <source>
        <dbReference type="EMBL" id="RKP15425.1"/>
    </source>
</evidence>
<name>A0A4P9Y8R6_9FUNG</name>
<keyword evidence="4 11" id="KW-0328">Glycosyltransferase</keyword>
<evidence type="ECO:0000256" key="4">
    <source>
        <dbReference type="ARBA" id="ARBA00022676"/>
    </source>
</evidence>
<dbReference type="Pfam" id="PF08407">
    <property type="entry name" value="Chitin_synth_1N"/>
    <property type="match status" value="1"/>
</dbReference>
<feature type="transmembrane region" description="Helical" evidence="11">
    <location>
        <begin position="583"/>
        <end position="605"/>
    </location>
</feature>
<proteinExistence type="inferred from homology"/>
<dbReference type="InterPro" id="IPR029044">
    <property type="entry name" value="Nucleotide-diphossugar_trans"/>
</dbReference>
<dbReference type="CDD" id="cd04190">
    <property type="entry name" value="Chitin_synth_C"/>
    <property type="match status" value="1"/>
</dbReference>
<evidence type="ECO:0000256" key="8">
    <source>
        <dbReference type="ARBA" id="ARBA00023136"/>
    </source>
</evidence>
<keyword evidence="9 11" id="KW-0961">Cell wall biogenesis/degradation</keyword>
<dbReference type="GO" id="GO:0030428">
    <property type="term" value="C:cell septum"/>
    <property type="evidence" value="ECO:0007669"/>
    <property type="project" value="TreeGrafter"/>
</dbReference>
<dbReference type="EC" id="2.4.1.16" evidence="2 11"/>
<keyword evidence="5 11" id="KW-0808">Transferase</keyword>
<sequence>MLPSISADDFSLYPQDRRSSRQDDDSASPPSYDPGMDPPPLPPSGYGSGYFPSEYQAALQQSLPASGATNSGYPSVYPPTGPTDSTNPLGPLPMNMAPLFPSVPRLLKTNKQIGTVRRIQLVDGKLVVDCPVPGMLLQQVPRTEPEEEYKVLRYSAVTCDPDDFVRERYNLRQNVFGRETELMICMTMYNEDDELFCRTMHGVMKNIAHLCSRERSRVWGPEGWKKVSVIIVADGRKKCHSRVLSTLAVMGCYQEGVAKNFVNGKQVQAHLFEYTSQLSVDPNGKLKGSSRGLMPVQILFCLKERNSKKLNSHRWAFRAFAPLLNPKVCVLLDVGTRPGDKSIYRLWKTFDVDHRVGGACGEIRVMKGKGWWRLLNPLVAAQDFEYKMSNLLDKPMESSFGYISVLPGAFSAYRWRALQEDMNGNGPLVSYFKGENLHGTRPAGEDGEGKKKGGGIFEANMYLAEDRILCFELVAKRGEKWKLRFVQSAFGETDVPDTVAELISQRRRWLNGSFFAAVYALAHWNRIWKSNHSGWRCIAFMVEGIYIAFGLFFSWFAMGNFWLTFFFLGQTMSEPEVDPIGNHGGLIIFKILEYLYIALLISTFICSMGNRPQGSRWLYTVSIAFFGIIMIYILFGTVWLTTQGIKEALATLPEGTHLLSAADILFHNATFSAIIMSITATYGILLLVSLIYLSPWHMVTSFLQYLLLAPSYVNVLNVYAFCNTHDVSWGTKGDNSVDVDLGVAMATEKGKNGDVEEVKLQMPVEEKDLDAVYGEELSILQTERAIPSGKRDARTKLEDGQRLFRTNLVLIWALSNGLLVSIVMATEISSLMQADPTTDRTSLFIANHYFSYILYSVVSLALFRFMGSMVYLLGAVFGRGR</sequence>
<dbReference type="AlphaFoldDB" id="A0A4P9Y8R6"/>
<dbReference type="InterPro" id="IPR004835">
    <property type="entry name" value="Chitin_synth"/>
</dbReference>
<feature type="transmembrane region" description="Helical" evidence="11">
    <location>
        <begin position="617"/>
        <end position="640"/>
    </location>
</feature>
<dbReference type="InterPro" id="IPR013616">
    <property type="entry name" value="Chitin_synth_N"/>
</dbReference>
<evidence type="ECO:0000256" key="10">
    <source>
        <dbReference type="ARBA" id="ARBA00024009"/>
    </source>
</evidence>
<feature type="domain" description="Chitin synthase N-terminal" evidence="13">
    <location>
        <begin position="115"/>
        <end position="181"/>
    </location>
</feature>
<comment type="subcellular location">
    <subcellularLocation>
        <location evidence="1 11">Cell membrane</location>
        <topology evidence="1 11">Multi-pass membrane protein</topology>
    </subcellularLocation>
</comment>
<comment type="catalytic activity">
    <reaction evidence="11">
        <text>[(1-&gt;4)-N-acetyl-beta-D-glucosaminyl](n) + UDP-N-acetyl-alpha-D-glucosamine = [(1-&gt;4)-N-acetyl-beta-D-glucosaminyl](n+1) + UDP + H(+)</text>
        <dbReference type="Rhea" id="RHEA:16637"/>
        <dbReference type="Rhea" id="RHEA-COMP:9593"/>
        <dbReference type="Rhea" id="RHEA-COMP:9595"/>
        <dbReference type="ChEBI" id="CHEBI:15378"/>
        <dbReference type="ChEBI" id="CHEBI:17029"/>
        <dbReference type="ChEBI" id="CHEBI:57705"/>
        <dbReference type="ChEBI" id="CHEBI:58223"/>
        <dbReference type="EC" id="2.4.1.16"/>
    </reaction>
</comment>
<evidence type="ECO:0000256" key="11">
    <source>
        <dbReference type="RuleBase" id="RU366040"/>
    </source>
</evidence>